<evidence type="ECO:0000256" key="7">
    <source>
        <dbReference type="SAM" id="MobiDB-lite"/>
    </source>
</evidence>
<dbReference type="AlphaFoldDB" id="S3D935"/>
<gene>
    <name evidence="10" type="ORF">F503_05100</name>
</gene>
<dbReference type="InterPro" id="IPR029063">
    <property type="entry name" value="SAM-dependent_MTases_sf"/>
</dbReference>
<feature type="region of interest" description="Disordered" evidence="7">
    <location>
        <begin position="289"/>
        <end position="342"/>
    </location>
</feature>
<evidence type="ECO:0000313" key="10">
    <source>
        <dbReference type="EMBL" id="EPE10005.1"/>
    </source>
</evidence>
<dbReference type="SUPFAM" id="SSF53335">
    <property type="entry name" value="S-adenosyl-L-methionine-dependent methyltransferases"/>
    <property type="match status" value="1"/>
</dbReference>
<keyword evidence="3 10" id="KW-0489">Methyltransferase</keyword>
<sequence length="491" mass="53180">MACLVHICDSAVPPSPTGFEKRAKPAREATPKTCALQLEPLIHWAPHLADRPVLFQVAADYYAVGVYANFVNGVLPTRLEVLGDNTVSGFSIGTSSVESARSSSVVVGIVVVALAIFILTRYIYPYSSASIPTHATVTEKDRPAAGRVPCATSLNGNRPRSILTTAIDTGGDRTASRLQNKPMGVPVMYISLLLHQCHNSRLFIIKYPLAGTAEQGLICARGQSPGPEEPGRFQATGGSWSQVAVERTKPNGRVVGIDLIPAQPPRGVSTIQGNFLSPAVRELVKELLAQPPASPKTPAVSRPKPTEPDDNKGVIFEEPENDDADQDGADAVAPATPEAPNDTVAVDRLSYLESERQATASAPVHDTKVDIVLSDMSAPWPQTYGFWLNTLSNPYRRMMNTSGNAFRDHAGSMDLCLAALEFASDTLRTGGHFVCKFYQGGEDKAFEMRLKKMFTKVVREKPGSSRSESKESFFVALKRKKGVKWDDIKDM</sequence>
<dbReference type="PANTHER" id="PTHR10920">
    <property type="entry name" value="RIBOSOMAL RNA METHYLTRANSFERASE"/>
    <property type="match status" value="1"/>
</dbReference>
<evidence type="ECO:0000256" key="3">
    <source>
        <dbReference type="ARBA" id="ARBA00022603"/>
    </source>
</evidence>
<dbReference type="OrthoDB" id="20105at2759"/>
<organism evidence="10 11">
    <name type="scientific">Ophiostoma piceae (strain UAMH 11346)</name>
    <name type="common">Sap stain fungus</name>
    <dbReference type="NCBI Taxonomy" id="1262450"/>
    <lineage>
        <taxon>Eukaryota</taxon>
        <taxon>Fungi</taxon>
        <taxon>Dikarya</taxon>
        <taxon>Ascomycota</taxon>
        <taxon>Pezizomycotina</taxon>
        <taxon>Sordariomycetes</taxon>
        <taxon>Sordariomycetidae</taxon>
        <taxon>Ophiostomatales</taxon>
        <taxon>Ophiostomataceae</taxon>
        <taxon>Ophiostoma</taxon>
    </lineage>
</organism>
<dbReference type="STRING" id="1262450.S3D935"/>
<keyword evidence="5" id="KW-0949">S-adenosyl-L-methionine</keyword>
<dbReference type="Gene3D" id="3.40.50.150">
    <property type="entry name" value="Vaccinia Virus protein VP39"/>
    <property type="match status" value="1"/>
</dbReference>
<reference evidence="10 11" key="1">
    <citation type="journal article" date="2013" name="BMC Genomics">
        <title>The genome and transcriptome of the pine saprophyte Ophiostoma piceae, and a comparison with the bark beetle-associated pine pathogen Grosmannia clavigera.</title>
        <authorList>
            <person name="Haridas S."/>
            <person name="Wang Y."/>
            <person name="Lim L."/>
            <person name="Massoumi Alamouti S."/>
            <person name="Jackman S."/>
            <person name="Docking R."/>
            <person name="Robertson G."/>
            <person name="Birol I."/>
            <person name="Bohlmann J."/>
            <person name="Breuil C."/>
        </authorList>
    </citation>
    <scope>NUCLEOTIDE SEQUENCE [LARGE SCALE GENOMIC DNA]</scope>
    <source>
        <strain evidence="10 11">UAMH 11346</strain>
    </source>
</reference>
<evidence type="ECO:0000256" key="1">
    <source>
        <dbReference type="ARBA" id="ARBA00009258"/>
    </source>
</evidence>
<keyword evidence="11" id="KW-1185">Reference proteome</keyword>
<dbReference type="GO" id="GO:0005739">
    <property type="term" value="C:mitochondrion"/>
    <property type="evidence" value="ECO:0007669"/>
    <property type="project" value="TreeGrafter"/>
</dbReference>
<evidence type="ECO:0000256" key="2">
    <source>
        <dbReference type="ARBA" id="ARBA00022552"/>
    </source>
</evidence>
<dbReference type="eggNOG" id="KOG4589">
    <property type="taxonomic scope" value="Eukaryota"/>
</dbReference>
<dbReference type="InterPro" id="IPR050082">
    <property type="entry name" value="RNA_methyltr_RlmE"/>
</dbReference>
<evidence type="ECO:0000256" key="6">
    <source>
        <dbReference type="ARBA" id="ARBA00041184"/>
    </source>
</evidence>
<keyword evidence="8" id="KW-0472">Membrane</keyword>
<dbReference type="VEuPathDB" id="FungiDB:F503_05100"/>
<proteinExistence type="inferred from homology"/>
<dbReference type="Pfam" id="PF01728">
    <property type="entry name" value="FtsJ"/>
    <property type="match status" value="1"/>
</dbReference>
<feature type="domain" description="Ribosomal RNA methyltransferase FtsJ" evidence="9">
    <location>
        <begin position="238"/>
        <end position="479"/>
    </location>
</feature>
<feature type="transmembrane region" description="Helical" evidence="8">
    <location>
        <begin position="105"/>
        <end position="124"/>
    </location>
</feature>
<dbReference type="PANTHER" id="PTHR10920:SF18">
    <property type="entry name" value="RRNA METHYLTRANSFERASE 2, MITOCHONDRIAL"/>
    <property type="match status" value="1"/>
</dbReference>
<evidence type="ECO:0000313" key="11">
    <source>
        <dbReference type="Proteomes" id="UP000016923"/>
    </source>
</evidence>
<comment type="similarity">
    <text evidence="1">Belongs to the class I-like SAM-binding methyltransferase superfamily. RNA methyltransferase RlmE family.</text>
</comment>
<dbReference type="InterPro" id="IPR002877">
    <property type="entry name" value="RNA_MeTrfase_FtsJ_dom"/>
</dbReference>
<feature type="compositionally biased region" description="Acidic residues" evidence="7">
    <location>
        <begin position="317"/>
        <end position="328"/>
    </location>
</feature>
<evidence type="ECO:0000256" key="5">
    <source>
        <dbReference type="ARBA" id="ARBA00022691"/>
    </source>
</evidence>
<dbReference type="GO" id="GO:0008650">
    <property type="term" value="F:rRNA (uridine-2'-O-)-methyltransferase activity"/>
    <property type="evidence" value="ECO:0007669"/>
    <property type="project" value="TreeGrafter"/>
</dbReference>
<evidence type="ECO:0000256" key="4">
    <source>
        <dbReference type="ARBA" id="ARBA00022679"/>
    </source>
</evidence>
<evidence type="ECO:0000259" key="9">
    <source>
        <dbReference type="Pfam" id="PF01728"/>
    </source>
</evidence>
<protein>
    <recommendedName>
        <fullName evidence="6">rRNA methyltransferase 2, mitochondrial</fullName>
    </recommendedName>
</protein>
<evidence type="ECO:0000256" key="8">
    <source>
        <dbReference type="SAM" id="Phobius"/>
    </source>
</evidence>
<keyword evidence="4 10" id="KW-0808">Transferase</keyword>
<keyword evidence="2" id="KW-0698">rRNA processing</keyword>
<name>S3D935_OPHP1</name>
<dbReference type="EMBL" id="KE148146">
    <property type="protein sequence ID" value="EPE10005.1"/>
    <property type="molecule type" value="Genomic_DNA"/>
</dbReference>
<dbReference type="Proteomes" id="UP000016923">
    <property type="component" value="Unassembled WGS sequence"/>
</dbReference>
<keyword evidence="8" id="KW-1133">Transmembrane helix</keyword>
<accession>S3D935</accession>
<dbReference type="HOGENOM" id="CLU_555602_0_0_1"/>
<keyword evidence="8" id="KW-0812">Transmembrane</keyword>